<evidence type="ECO:0000256" key="1">
    <source>
        <dbReference type="SAM" id="Phobius"/>
    </source>
</evidence>
<evidence type="ECO:0000313" key="3">
    <source>
        <dbReference type="RefSeq" id="XP_006825659.1"/>
    </source>
</evidence>
<sequence length="166" mass="17480">MAFGKSYPHRLIIGLGITQLVISGLIIIFGIVTSLYIGFKYGSAPIVIGICFALAGILAVLLSKYRKDGLVIAVVTVSVLSSLFAAGLFIGLAVLMAQFASVYNSFDCGTVCQITKGPVYGILGVMIFLLLVEFVVAIVTASTSGGCCFQDNQGTHDKVRGDCDEK</sequence>
<feature type="transmembrane region" description="Helical" evidence="1">
    <location>
        <begin position="70"/>
        <end position="99"/>
    </location>
</feature>
<keyword evidence="1" id="KW-0472">Membrane</keyword>
<dbReference type="RefSeq" id="XP_006825659.1">
    <property type="nucleotide sequence ID" value="XM_006825596.1"/>
</dbReference>
<dbReference type="PANTHER" id="PTHR23320">
    <property type="entry name" value="MEMBRANE-SPANNING 4-DOMAINS SUBFAMILY A MS4A -RELATED"/>
    <property type="match status" value="1"/>
</dbReference>
<keyword evidence="1" id="KW-0812">Transmembrane</keyword>
<accession>A0ABM0N068</accession>
<dbReference type="Proteomes" id="UP000694865">
    <property type="component" value="Unplaced"/>
</dbReference>
<dbReference type="InterPro" id="IPR030417">
    <property type="entry name" value="MS4A"/>
</dbReference>
<gene>
    <name evidence="3" type="primary">LOC102806516</name>
</gene>
<dbReference type="PANTHER" id="PTHR23320:SF158">
    <property type="entry name" value="CREB-BINDING PROTEIN-LIKE ISOFORM X1"/>
    <property type="match status" value="1"/>
</dbReference>
<keyword evidence="1" id="KW-1133">Transmembrane helix</keyword>
<feature type="transmembrane region" description="Helical" evidence="1">
    <location>
        <begin position="119"/>
        <end position="141"/>
    </location>
</feature>
<protein>
    <submittedName>
        <fullName evidence="3">Uncharacterized protein LOC102806516</fullName>
    </submittedName>
</protein>
<name>A0ABM0N068_SACKO</name>
<feature type="transmembrane region" description="Helical" evidence="1">
    <location>
        <begin position="12"/>
        <end position="37"/>
    </location>
</feature>
<reference evidence="3" key="1">
    <citation type="submission" date="2025-08" db="UniProtKB">
        <authorList>
            <consortium name="RefSeq"/>
        </authorList>
    </citation>
    <scope>IDENTIFICATION</scope>
    <source>
        <tissue evidence="3">Testes</tissue>
    </source>
</reference>
<feature type="transmembrane region" description="Helical" evidence="1">
    <location>
        <begin position="43"/>
        <end position="63"/>
    </location>
</feature>
<proteinExistence type="predicted"/>
<dbReference type="GeneID" id="102806516"/>
<keyword evidence="2" id="KW-1185">Reference proteome</keyword>
<organism evidence="2 3">
    <name type="scientific">Saccoglossus kowalevskii</name>
    <name type="common">Acorn worm</name>
    <dbReference type="NCBI Taxonomy" id="10224"/>
    <lineage>
        <taxon>Eukaryota</taxon>
        <taxon>Metazoa</taxon>
        <taxon>Hemichordata</taxon>
        <taxon>Enteropneusta</taxon>
        <taxon>Harrimaniidae</taxon>
        <taxon>Saccoglossus</taxon>
    </lineage>
</organism>
<evidence type="ECO:0000313" key="2">
    <source>
        <dbReference type="Proteomes" id="UP000694865"/>
    </source>
</evidence>